<gene>
    <name evidence="1" type="ORF">GPUH_LOCUS9967</name>
</gene>
<sequence length="87" mass="10226">MTHVDRFLIFSGKNPKSQEITEDGSLLKRNLKFYEETIPREAELEAKIERFKKKLPWLETLDVTVSNEHVSESAINDDFEREIIFIA</sequence>
<proteinExistence type="predicted"/>
<organism evidence="3">
    <name type="scientific">Gongylonema pulchrum</name>
    <dbReference type="NCBI Taxonomy" id="637853"/>
    <lineage>
        <taxon>Eukaryota</taxon>
        <taxon>Metazoa</taxon>
        <taxon>Ecdysozoa</taxon>
        <taxon>Nematoda</taxon>
        <taxon>Chromadorea</taxon>
        <taxon>Rhabditida</taxon>
        <taxon>Spirurina</taxon>
        <taxon>Spiruromorpha</taxon>
        <taxon>Spiruroidea</taxon>
        <taxon>Gongylonematidae</taxon>
        <taxon>Gongylonema</taxon>
    </lineage>
</organism>
<dbReference type="OrthoDB" id="443772at2759"/>
<dbReference type="EMBL" id="UYRT01035286">
    <property type="protein sequence ID" value="VDK80040.1"/>
    <property type="molecule type" value="Genomic_DNA"/>
</dbReference>
<dbReference type="Pfam" id="PF05890">
    <property type="entry name" value="Ebp2"/>
    <property type="match status" value="1"/>
</dbReference>
<name>A0A183DMM7_9BILA</name>
<evidence type="ECO:0000313" key="2">
    <source>
        <dbReference type="Proteomes" id="UP000271098"/>
    </source>
</evidence>
<evidence type="ECO:0000313" key="1">
    <source>
        <dbReference type="EMBL" id="VDK80040.1"/>
    </source>
</evidence>
<dbReference type="Proteomes" id="UP000271098">
    <property type="component" value="Unassembled WGS sequence"/>
</dbReference>
<accession>A0A183DMM7</accession>
<protein>
    <submittedName>
        <fullName evidence="3">DUF1524 domain-containing protein</fullName>
    </submittedName>
</protein>
<dbReference type="AlphaFoldDB" id="A0A183DMM7"/>
<reference evidence="3" key="1">
    <citation type="submission" date="2016-06" db="UniProtKB">
        <authorList>
            <consortium name="WormBaseParasite"/>
        </authorList>
    </citation>
    <scope>IDENTIFICATION</scope>
</reference>
<dbReference type="WBParaSite" id="GPUH_0000997901-mRNA-1">
    <property type="protein sequence ID" value="GPUH_0000997901-mRNA-1"/>
    <property type="gene ID" value="GPUH_0000997901"/>
</dbReference>
<keyword evidence="2" id="KW-1185">Reference proteome</keyword>
<evidence type="ECO:0000313" key="3">
    <source>
        <dbReference type="WBParaSite" id="GPUH_0000997901-mRNA-1"/>
    </source>
</evidence>
<reference evidence="1 2" key="2">
    <citation type="submission" date="2018-11" db="EMBL/GenBank/DDBJ databases">
        <authorList>
            <consortium name="Pathogen Informatics"/>
        </authorList>
    </citation>
    <scope>NUCLEOTIDE SEQUENCE [LARGE SCALE GENOMIC DNA]</scope>
</reference>
<dbReference type="InterPro" id="IPR008610">
    <property type="entry name" value="Ebp2"/>
</dbReference>